<evidence type="ECO:0000313" key="2">
    <source>
        <dbReference type="Proteomes" id="UP001055811"/>
    </source>
</evidence>
<proteinExistence type="predicted"/>
<evidence type="ECO:0000313" key="1">
    <source>
        <dbReference type="EMBL" id="KAI3739462.1"/>
    </source>
</evidence>
<gene>
    <name evidence="1" type="ORF">L2E82_29867</name>
</gene>
<organism evidence="1 2">
    <name type="scientific">Cichorium intybus</name>
    <name type="common">Chicory</name>
    <dbReference type="NCBI Taxonomy" id="13427"/>
    <lineage>
        <taxon>Eukaryota</taxon>
        <taxon>Viridiplantae</taxon>
        <taxon>Streptophyta</taxon>
        <taxon>Embryophyta</taxon>
        <taxon>Tracheophyta</taxon>
        <taxon>Spermatophyta</taxon>
        <taxon>Magnoliopsida</taxon>
        <taxon>eudicotyledons</taxon>
        <taxon>Gunneridae</taxon>
        <taxon>Pentapetalae</taxon>
        <taxon>asterids</taxon>
        <taxon>campanulids</taxon>
        <taxon>Asterales</taxon>
        <taxon>Asteraceae</taxon>
        <taxon>Cichorioideae</taxon>
        <taxon>Cichorieae</taxon>
        <taxon>Cichoriinae</taxon>
        <taxon>Cichorium</taxon>
    </lineage>
</organism>
<name>A0ACB9CYQ5_CICIN</name>
<dbReference type="Proteomes" id="UP001055811">
    <property type="component" value="Linkage Group LG05"/>
</dbReference>
<reference evidence="1 2" key="2">
    <citation type="journal article" date="2022" name="Mol. Ecol. Resour.">
        <title>The genomes of chicory, endive, great burdock and yacon provide insights into Asteraceae paleo-polyploidization history and plant inulin production.</title>
        <authorList>
            <person name="Fan W."/>
            <person name="Wang S."/>
            <person name="Wang H."/>
            <person name="Wang A."/>
            <person name="Jiang F."/>
            <person name="Liu H."/>
            <person name="Zhao H."/>
            <person name="Xu D."/>
            <person name="Zhang Y."/>
        </authorList>
    </citation>
    <scope>NUCLEOTIDE SEQUENCE [LARGE SCALE GENOMIC DNA]</scope>
    <source>
        <strain evidence="2">cv. Punajuju</strain>
        <tissue evidence="1">Leaves</tissue>
    </source>
</reference>
<sequence>MSSSHLHRQGCVKEENKAEVPINQGGDCPTARSKNLQQPIDITRALRIADDLPANSFDTSSSNSRERDGLPMICGFPKPGHC</sequence>
<dbReference type="EMBL" id="CM042013">
    <property type="protein sequence ID" value="KAI3739462.1"/>
    <property type="molecule type" value="Genomic_DNA"/>
</dbReference>
<comment type="caution">
    <text evidence="1">The sequence shown here is derived from an EMBL/GenBank/DDBJ whole genome shotgun (WGS) entry which is preliminary data.</text>
</comment>
<accession>A0ACB9CYQ5</accession>
<protein>
    <submittedName>
        <fullName evidence="1">Uncharacterized protein</fullName>
    </submittedName>
</protein>
<keyword evidence="2" id="KW-1185">Reference proteome</keyword>
<reference evidence="2" key="1">
    <citation type="journal article" date="2022" name="Mol. Ecol. Resour.">
        <title>The genomes of chicory, endive, great burdock and yacon provide insights into Asteraceae palaeo-polyploidization history and plant inulin production.</title>
        <authorList>
            <person name="Fan W."/>
            <person name="Wang S."/>
            <person name="Wang H."/>
            <person name="Wang A."/>
            <person name="Jiang F."/>
            <person name="Liu H."/>
            <person name="Zhao H."/>
            <person name="Xu D."/>
            <person name="Zhang Y."/>
        </authorList>
    </citation>
    <scope>NUCLEOTIDE SEQUENCE [LARGE SCALE GENOMIC DNA]</scope>
    <source>
        <strain evidence="2">cv. Punajuju</strain>
    </source>
</reference>